<keyword evidence="1" id="KW-1185">Reference proteome</keyword>
<dbReference type="Proteomes" id="UP000035642">
    <property type="component" value="Unassembled WGS sequence"/>
</dbReference>
<organism evidence="1 2">
    <name type="scientific">Angiostrongylus cantonensis</name>
    <name type="common">Rat lungworm</name>
    <dbReference type="NCBI Taxonomy" id="6313"/>
    <lineage>
        <taxon>Eukaryota</taxon>
        <taxon>Metazoa</taxon>
        <taxon>Ecdysozoa</taxon>
        <taxon>Nematoda</taxon>
        <taxon>Chromadorea</taxon>
        <taxon>Rhabditida</taxon>
        <taxon>Rhabditina</taxon>
        <taxon>Rhabditomorpha</taxon>
        <taxon>Strongyloidea</taxon>
        <taxon>Metastrongylidae</taxon>
        <taxon>Angiostrongylus</taxon>
    </lineage>
</organism>
<evidence type="ECO:0000313" key="1">
    <source>
        <dbReference type="Proteomes" id="UP000035642"/>
    </source>
</evidence>
<dbReference type="AlphaFoldDB" id="A0A0K0D7Z4"/>
<accession>A0A0K0D7Z4</accession>
<dbReference type="WBParaSite" id="ACAC_0000618901-mRNA-1">
    <property type="protein sequence ID" value="ACAC_0000618901-mRNA-1"/>
    <property type="gene ID" value="ACAC_0000618901"/>
</dbReference>
<evidence type="ECO:0000313" key="2">
    <source>
        <dbReference type="WBParaSite" id="ACAC_0000618901-mRNA-1"/>
    </source>
</evidence>
<proteinExistence type="predicted"/>
<reference evidence="1" key="1">
    <citation type="submission" date="2012-09" db="EMBL/GenBank/DDBJ databases">
        <authorList>
            <person name="Martin A.A."/>
        </authorList>
    </citation>
    <scope>NUCLEOTIDE SEQUENCE</scope>
</reference>
<reference evidence="2" key="2">
    <citation type="submission" date="2017-02" db="UniProtKB">
        <authorList>
            <consortium name="WormBaseParasite"/>
        </authorList>
    </citation>
    <scope>IDENTIFICATION</scope>
</reference>
<sequence>MILEALLVRRHCIGGETLEVISVAATFSFYVPSEIRMESQVFTEVEAANSNDFSFMQLFRGEKCSVAEMGFKVYLNDFKK</sequence>
<name>A0A0K0D7Z4_ANGCA</name>
<protein>
    <submittedName>
        <fullName evidence="2">4HBT domain-containing protein</fullName>
    </submittedName>
</protein>